<dbReference type="EMBL" id="MK249181">
    <property type="protein sequence ID" value="QCQ84869.1"/>
    <property type="molecule type" value="Genomic_DNA"/>
</dbReference>
<dbReference type="Pfam" id="PF09675">
    <property type="entry name" value="Chlamy_scaf"/>
    <property type="match status" value="1"/>
</dbReference>
<feature type="region of interest" description="Disordered" evidence="1">
    <location>
        <begin position="146"/>
        <end position="169"/>
    </location>
</feature>
<proteinExistence type="predicted"/>
<name>A0A4P8PKG1_9VIRU</name>
<reference evidence="2" key="1">
    <citation type="submission" date="2018-12" db="EMBL/GenBank/DDBJ databases">
        <title>Singled stranded DNA viruses identified in blackflies (Austrosimulium ungulatum) sampled in New Zealand.</title>
        <authorList>
            <person name="Kraberger S."/>
            <person name="Fontenele R.S."/>
            <person name="Schmidlin K."/>
            <person name="Walters M."/>
            <person name="Varsani A."/>
        </authorList>
    </citation>
    <scope>NUCLEOTIDE SEQUENCE [LARGE SCALE GENOMIC DNA]</scope>
    <source>
        <strain evidence="2">108</strain>
    </source>
</reference>
<evidence type="ECO:0000313" key="2">
    <source>
        <dbReference type="EMBL" id="QCQ84869.1"/>
    </source>
</evidence>
<dbReference type="Proteomes" id="UP000324616">
    <property type="component" value="Segment"/>
</dbReference>
<accession>A0A4P8PKG1</accession>
<protein>
    <submittedName>
        <fullName evidence="2">Internal scaffolding protein</fullName>
    </submittedName>
</protein>
<organism evidence="2">
    <name type="scientific">Blackfly microvirus SF02</name>
    <dbReference type="NCBI Taxonomy" id="2576452"/>
    <lineage>
        <taxon>Viruses</taxon>
        <taxon>Monodnaviria</taxon>
        <taxon>Sangervirae</taxon>
        <taxon>Phixviricota</taxon>
        <taxon>Malgrandaviricetes</taxon>
        <taxon>Petitvirales</taxon>
        <taxon>Microviridae</taxon>
        <taxon>Microvirus</taxon>
    </lineage>
</organism>
<sequence>MVGLRHKIRINLMGNYPAGAKLGFHRPQAAKARESTNYDGSHPDTGEVFPDMTRQSEMAGCDIHNILKQFSQRGFEDLVRQNAALGQYADLTDLPEYQDALNIVHAADASFAALPSQVRDRFHNDPMRFIEFLQDPRNQDEAVRLGLATKRPEPEPPPKTSTGELKLDD</sequence>
<evidence type="ECO:0000256" key="1">
    <source>
        <dbReference type="SAM" id="MobiDB-lite"/>
    </source>
</evidence>
<dbReference type="InterPro" id="IPR014131">
    <property type="entry name" value="Chlamydia_phage_Vp3"/>
</dbReference>